<gene>
    <name evidence="1" type="ORF">HPE63_17690</name>
</gene>
<protein>
    <submittedName>
        <fullName evidence="1">Gliding motility-associated C-terminal domain-containing protein</fullName>
    </submittedName>
</protein>
<proteinExistence type="predicted"/>
<evidence type="ECO:0000313" key="1">
    <source>
        <dbReference type="EMBL" id="MBD0852516.1"/>
    </source>
</evidence>
<comment type="caution">
    <text evidence="1">The sequence shown here is derived from an EMBL/GenBank/DDBJ whole genome shotgun (WGS) entry which is preliminary data.</text>
</comment>
<name>A0ABR7VGQ1_9FLAO</name>
<organism evidence="1 2">
    <name type="scientific">Maribacter arenosus</name>
    <dbReference type="NCBI Taxonomy" id="1854708"/>
    <lineage>
        <taxon>Bacteria</taxon>
        <taxon>Pseudomonadati</taxon>
        <taxon>Bacteroidota</taxon>
        <taxon>Flavobacteriia</taxon>
        <taxon>Flavobacteriales</taxon>
        <taxon>Flavobacteriaceae</taxon>
        <taxon>Maribacter</taxon>
    </lineage>
</organism>
<dbReference type="RefSeq" id="WP_188315639.1">
    <property type="nucleotide sequence ID" value="NZ_JABTCG010000009.1"/>
</dbReference>
<accession>A0ABR7VGQ1</accession>
<keyword evidence="2" id="KW-1185">Reference proteome</keyword>
<dbReference type="Proteomes" id="UP000598350">
    <property type="component" value="Unassembled WGS sequence"/>
</dbReference>
<evidence type="ECO:0000313" key="2">
    <source>
        <dbReference type="Proteomes" id="UP000598350"/>
    </source>
</evidence>
<sequence>MKYIFILISLLIGLVTHAQTALYNSGNIRIHNQGQLGFHTDLINDAAFDENVGLAGFYGTALLNVSGAFAPTFFDVEIVNDLGVFLQTGVNSGNNTNFILGDFLTPKDQSGSYFNFLQNAFYTGESDLSKVDGYAAVTQQQNVTFPIGDTQQLRPLILNSSGVNPLAKCAYFYENPGSPSSLEVTFSPAIRARDLGAVSATEFWRLEGSVPSTISISWNERSAIASLTDDVATIMVVGWSKASRQWTPLGGTVAVGDLSTGFVASESFVPDDYEALTFGTMDVPADFLTLENYLVTANGDGINDVLIIPELLELSPNNHLKIYNRFGSLVFEQQNYTDQFNGFANVDNFVIDRQQGLPADVYFYIVTMDDLDLDFQGFLYLTR</sequence>
<dbReference type="Pfam" id="PF13585">
    <property type="entry name" value="CHU_C"/>
    <property type="match status" value="1"/>
</dbReference>
<dbReference type="EMBL" id="JABTCG010000009">
    <property type="protein sequence ID" value="MBD0852516.1"/>
    <property type="molecule type" value="Genomic_DNA"/>
</dbReference>
<reference evidence="1 2" key="1">
    <citation type="submission" date="2020-05" db="EMBL/GenBank/DDBJ databases">
        <title>The draft genome sequence of Maribacter arenosus CAU 1321.</title>
        <authorList>
            <person name="Mu L."/>
        </authorList>
    </citation>
    <scope>NUCLEOTIDE SEQUENCE [LARGE SCALE GENOMIC DNA]</scope>
    <source>
        <strain evidence="1 2">CAU 1321</strain>
    </source>
</reference>